<reference evidence="1 2" key="1">
    <citation type="submission" date="2021-08" db="EMBL/GenBank/DDBJ databases">
        <authorList>
            <person name="Peeters C."/>
        </authorList>
    </citation>
    <scope>NUCLEOTIDE SEQUENCE [LARGE SCALE GENOMIC DNA]</scope>
    <source>
        <strain evidence="1 2">LMG 21510</strain>
    </source>
</reference>
<name>A0ABM8XKR1_9BURK</name>
<accession>A0ABM8XKR1</accession>
<comment type="caution">
    <text evidence="1">The sequence shown here is derived from an EMBL/GenBank/DDBJ whole genome shotgun (WGS) entry which is preliminary data.</text>
</comment>
<sequence>MERTLYFEHLVEINDPGNAGLEPLTAEQLWQGLVLRTQSPELFVLGLDRAEIVGQGEDWVERVLHFGAASVCDRVVLEPRRQVRYETAATDQHAGGTLTMSIETPGPGALLLRFTYQTTLPSTDETGDDRYSEIVKSAYHEADIDTVRKIRELASSGRLG</sequence>
<dbReference type="EMBL" id="CAJZAH010000005">
    <property type="protein sequence ID" value="CAG9180812.1"/>
    <property type="molecule type" value="Genomic_DNA"/>
</dbReference>
<evidence type="ECO:0000313" key="2">
    <source>
        <dbReference type="Proteomes" id="UP000721236"/>
    </source>
</evidence>
<evidence type="ECO:0008006" key="3">
    <source>
        <dbReference type="Google" id="ProtNLM"/>
    </source>
</evidence>
<dbReference type="Gene3D" id="3.30.530.20">
    <property type="match status" value="1"/>
</dbReference>
<dbReference type="InterPro" id="IPR015075">
    <property type="entry name" value="AtaL"/>
</dbReference>
<dbReference type="CDD" id="cd08863">
    <property type="entry name" value="SRPBCC_DUF1857"/>
    <property type="match status" value="1"/>
</dbReference>
<organism evidence="1 2">
    <name type="scientific">Cupriavidus respiraculi</name>
    <dbReference type="NCBI Taxonomy" id="195930"/>
    <lineage>
        <taxon>Bacteria</taxon>
        <taxon>Pseudomonadati</taxon>
        <taxon>Pseudomonadota</taxon>
        <taxon>Betaproteobacteria</taxon>
        <taxon>Burkholderiales</taxon>
        <taxon>Burkholderiaceae</taxon>
        <taxon>Cupriavidus</taxon>
    </lineage>
</organism>
<dbReference type="Pfam" id="PF08982">
    <property type="entry name" value="AtaL"/>
    <property type="match status" value="1"/>
</dbReference>
<proteinExistence type="predicted"/>
<keyword evidence="2" id="KW-1185">Reference proteome</keyword>
<evidence type="ECO:0000313" key="1">
    <source>
        <dbReference type="EMBL" id="CAG9180812.1"/>
    </source>
</evidence>
<dbReference type="Proteomes" id="UP000721236">
    <property type="component" value="Unassembled WGS sequence"/>
</dbReference>
<gene>
    <name evidence="1" type="ORF">LMG21510_04132</name>
</gene>
<dbReference type="SUPFAM" id="SSF55961">
    <property type="entry name" value="Bet v1-like"/>
    <property type="match status" value="1"/>
</dbReference>
<dbReference type="InterPro" id="IPR023393">
    <property type="entry name" value="START-like_dom_sf"/>
</dbReference>
<protein>
    <recommendedName>
        <fullName evidence="3">DUF1857 domain-containing protein</fullName>
    </recommendedName>
</protein>